<organism evidence="2 3">
    <name type="scientific">Pleuronectes platessa</name>
    <name type="common">European plaice</name>
    <dbReference type="NCBI Taxonomy" id="8262"/>
    <lineage>
        <taxon>Eukaryota</taxon>
        <taxon>Metazoa</taxon>
        <taxon>Chordata</taxon>
        <taxon>Craniata</taxon>
        <taxon>Vertebrata</taxon>
        <taxon>Euteleostomi</taxon>
        <taxon>Actinopterygii</taxon>
        <taxon>Neopterygii</taxon>
        <taxon>Teleostei</taxon>
        <taxon>Neoteleostei</taxon>
        <taxon>Acanthomorphata</taxon>
        <taxon>Carangaria</taxon>
        <taxon>Pleuronectiformes</taxon>
        <taxon>Pleuronectoidei</taxon>
        <taxon>Pleuronectidae</taxon>
        <taxon>Pleuronectes</taxon>
    </lineage>
</organism>
<keyword evidence="1" id="KW-1133">Transmembrane helix</keyword>
<proteinExistence type="predicted"/>
<dbReference type="Proteomes" id="UP001153269">
    <property type="component" value="Unassembled WGS sequence"/>
</dbReference>
<reference evidence="2" key="1">
    <citation type="submission" date="2020-03" db="EMBL/GenBank/DDBJ databases">
        <authorList>
            <person name="Weist P."/>
        </authorList>
    </citation>
    <scope>NUCLEOTIDE SEQUENCE</scope>
</reference>
<keyword evidence="1" id="KW-0812">Transmembrane</keyword>
<evidence type="ECO:0000313" key="3">
    <source>
        <dbReference type="Proteomes" id="UP001153269"/>
    </source>
</evidence>
<name>A0A9N7U7R6_PLEPL</name>
<feature type="transmembrane region" description="Helical" evidence="1">
    <location>
        <begin position="131"/>
        <end position="156"/>
    </location>
</feature>
<protein>
    <submittedName>
        <fullName evidence="2">Uncharacterized protein</fullName>
    </submittedName>
</protein>
<accession>A0A9N7U7R6</accession>
<keyword evidence="1" id="KW-0472">Membrane</keyword>
<keyword evidence="3" id="KW-1185">Reference proteome</keyword>
<dbReference type="AlphaFoldDB" id="A0A9N7U7R6"/>
<gene>
    <name evidence="2" type="ORF">PLEPLA_LOCUS13386</name>
</gene>
<comment type="caution">
    <text evidence="2">The sequence shown here is derived from an EMBL/GenBank/DDBJ whole genome shotgun (WGS) entry which is preliminary data.</text>
</comment>
<sequence>MFKPRVIVAPLWPSCSLDHLELNEMWWGWNKGADNPGLGREEQSVPLGDFCPRTISWFCTGIQYNNIIQLWADCPPPGVRFGCNLLFAHCQLGVMKLFNETPVVSDPLVCAVNTYGHSVADSKIAPACKPVLILIILIVASITFVLSIYITVISILSIRSAGGMRHVFLHQSHVRRRSPSFLALE</sequence>
<evidence type="ECO:0000313" key="2">
    <source>
        <dbReference type="EMBL" id="CAB1425456.1"/>
    </source>
</evidence>
<evidence type="ECO:0000256" key="1">
    <source>
        <dbReference type="SAM" id="Phobius"/>
    </source>
</evidence>
<dbReference type="EMBL" id="CADEAL010000805">
    <property type="protein sequence ID" value="CAB1425456.1"/>
    <property type="molecule type" value="Genomic_DNA"/>
</dbReference>